<feature type="domain" description="Uroporphyrinogen decarboxylase (URO-D)" evidence="1">
    <location>
        <begin position="83"/>
        <end position="333"/>
    </location>
</feature>
<organism evidence="2 3">
    <name type="scientific">Faecalicatena contorta</name>
    <dbReference type="NCBI Taxonomy" id="39482"/>
    <lineage>
        <taxon>Bacteria</taxon>
        <taxon>Bacillati</taxon>
        <taxon>Bacillota</taxon>
        <taxon>Clostridia</taxon>
        <taxon>Lachnospirales</taxon>
        <taxon>Lachnospiraceae</taxon>
        <taxon>Faecalicatena</taxon>
    </lineage>
</organism>
<dbReference type="OrthoDB" id="9815759at2"/>
<dbReference type="Pfam" id="PF01208">
    <property type="entry name" value="URO-D"/>
    <property type="match status" value="1"/>
</dbReference>
<accession>A0A174J9Z2</accession>
<dbReference type="PANTHER" id="PTHR47099:SF1">
    <property type="entry name" value="METHYLCOBAMIDE:COM METHYLTRANSFERASE MTBA"/>
    <property type="match status" value="1"/>
</dbReference>
<dbReference type="STRING" id="39482.ERS852491_03801"/>
<evidence type="ECO:0000313" key="2">
    <source>
        <dbReference type="EMBL" id="CUO94727.1"/>
    </source>
</evidence>
<dbReference type="Proteomes" id="UP000095544">
    <property type="component" value="Unassembled WGS sequence"/>
</dbReference>
<dbReference type="Gene3D" id="3.20.20.210">
    <property type="match status" value="1"/>
</dbReference>
<dbReference type="InterPro" id="IPR000257">
    <property type="entry name" value="Uroporphyrinogen_deCOase"/>
</dbReference>
<protein>
    <submittedName>
        <fullName evidence="2">Methylcobalamin:coenzyme M methyltransferase</fullName>
    </submittedName>
</protein>
<dbReference type="GO" id="GO:0008168">
    <property type="term" value="F:methyltransferase activity"/>
    <property type="evidence" value="ECO:0007669"/>
    <property type="project" value="UniProtKB-KW"/>
</dbReference>
<dbReference type="RefSeq" id="WP_055154668.1">
    <property type="nucleotide sequence ID" value="NZ_CYZU01000045.1"/>
</dbReference>
<gene>
    <name evidence="2" type="ORF">ERS852491_03801</name>
</gene>
<dbReference type="PANTHER" id="PTHR47099">
    <property type="entry name" value="METHYLCOBAMIDE:COM METHYLTRANSFERASE MTBA"/>
    <property type="match status" value="1"/>
</dbReference>
<dbReference type="EMBL" id="CYZU01000045">
    <property type="protein sequence ID" value="CUO94727.1"/>
    <property type="molecule type" value="Genomic_DNA"/>
</dbReference>
<keyword evidence="2" id="KW-0808">Transferase</keyword>
<evidence type="ECO:0000313" key="3">
    <source>
        <dbReference type="Proteomes" id="UP000095544"/>
    </source>
</evidence>
<dbReference type="InterPro" id="IPR052024">
    <property type="entry name" value="Methanogen_methyltrans"/>
</dbReference>
<dbReference type="InterPro" id="IPR038071">
    <property type="entry name" value="UROD/MetE-like_sf"/>
</dbReference>
<dbReference type="GO" id="GO:0032259">
    <property type="term" value="P:methylation"/>
    <property type="evidence" value="ECO:0007669"/>
    <property type="project" value="UniProtKB-KW"/>
</dbReference>
<reference evidence="2 3" key="1">
    <citation type="submission" date="2015-09" db="EMBL/GenBank/DDBJ databases">
        <authorList>
            <consortium name="Pathogen Informatics"/>
        </authorList>
    </citation>
    <scope>NUCLEOTIDE SEQUENCE [LARGE SCALE GENOMIC DNA]</scope>
    <source>
        <strain evidence="2 3">2789STDY5834876</strain>
    </source>
</reference>
<dbReference type="GO" id="GO:0006779">
    <property type="term" value="P:porphyrin-containing compound biosynthetic process"/>
    <property type="evidence" value="ECO:0007669"/>
    <property type="project" value="InterPro"/>
</dbReference>
<dbReference type="AlphaFoldDB" id="A0A174J9Z2"/>
<dbReference type="SUPFAM" id="SSF51726">
    <property type="entry name" value="UROD/MetE-like"/>
    <property type="match status" value="1"/>
</dbReference>
<name>A0A174J9Z2_9FIRM</name>
<evidence type="ECO:0000259" key="1">
    <source>
        <dbReference type="Pfam" id="PF01208"/>
    </source>
</evidence>
<proteinExistence type="predicted"/>
<keyword evidence="2" id="KW-0489">Methyltransferase</keyword>
<sequence>MTSRELVYRTLEFRNTDGRVPRQMWLLPWAEMNYGSMVDKIRREYEDDIVTAPCILQKKTIAKGEPYKIGEYTDEWGCRFNNIHEGIIGEVKAPLVRDEEWEDADQVHIPLEWLEFDTEAVNEFCRNTDKFVLSGCCPRPFEQLQFIRTTEELYMDLMDPPANMLDFLQKMHSFYCELVEKWAKTDIDAISFMDDWGSQQSLLINPKLWDKIFRPMYRDYIAIAKKYGKKTFMHSDGNTLDIYPRMIELGLDAFNTQIFCIGLEQLEKYKGKITFWGEIDRQHLLPDGSTEDIENAVKAVYERLWSDGGCIAQCEFGPGAKPDNVYTVFRTWDEVKR</sequence>
<dbReference type="GO" id="GO:0004853">
    <property type="term" value="F:uroporphyrinogen decarboxylase activity"/>
    <property type="evidence" value="ECO:0007669"/>
    <property type="project" value="InterPro"/>
</dbReference>